<comment type="caution">
    <text evidence="1">The sequence shown here is derived from an EMBL/GenBank/DDBJ whole genome shotgun (WGS) entry which is preliminary data.</text>
</comment>
<sequence length="43" mass="4425">MKTPADAAAFRGRFLSARRCAARGAAVAACAAASLRLHPNRAV</sequence>
<protein>
    <recommendedName>
        <fullName evidence="3">Twin-arginine translocation signal domain-containing protein</fullName>
    </recommendedName>
</protein>
<accession>A0AAW9D3M2</accession>
<organism evidence="1 2">
    <name type="scientific">Burkholderia thailandensis</name>
    <dbReference type="NCBI Taxonomy" id="57975"/>
    <lineage>
        <taxon>Bacteria</taxon>
        <taxon>Pseudomonadati</taxon>
        <taxon>Pseudomonadota</taxon>
        <taxon>Betaproteobacteria</taxon>
        <taxon>Burkholderiales</taxon>
        <taxon>Burkholderiaceae</taxon>
        <taxon>Burkholderia</taxon>
        <taxon>pseudomallei group</taxon>
    </lineage>
</organism>
<reference evidence="1" key="1">
    <citation type="submission" date="2018-08" db="EMBL/GenBank/DDBJ databases">
        <title>Identification of Burkholderia cepacia strains that express a Burkholderia pseudomallei-like capsular polysaccharide.</title>
        <authorList>
            <person name="Burtnick M.N."/>
            <person name="Vongsouvath M."/>
            <person name="Newton P."/>
            <person name="Wuthiekanun V."/>
            <person name="Limmathurotsakul D."/>
            <person name="Brett P.J."/>
            <person name="Chantratita N."/>
            <person name="Dance D.A."/>
        </authorList>
    </citation>
    <scope>NUCLEOTIDE SEQUENCE</scope>
    <source>
        <strain evidence="1">SBXCC001</strain>
    </source>
</reference>
<evidence type="ECO:0008006" key="3">
    <source>
        <dbReference type="Google" id="ProtNLM"/>
    </source>
</evidence>
<dbReference type="EMBL" id="QXCT01000002">
    <property type="protein sequence ID" value="MDW9256653.1"/>
    <property type="molecule type" value="Genomic_DNA"/>
</dbReference>
<proteinExistence type="predicted"/>
<evidence type="ECO:0000313" key="1">
    <source>
        <dbReference type="EMBL" id="MDW9256653.1"/>
    </source>
</evidence>
<name>A0AAW9D3M2_BURTH</name>
<dbReference type="Proteomes" id="UP001272137">
    <property type="component" value="Unassembled WGS sequence"/>
</dbReference>
<gene>
    <name evidence="1" type="ORF">C7S16_2696</name>
</gene>
<dbReference type="AlphaFoldDB" id="A0AAW9D3M2"/>
<evidence type="ECO:0000313" key="2">
    <source>
        <dbReference type="Proteomes" id="UP001272137"/>
    </source>
</evidence>